<organism evidence="3 4">
    <name type="scientific">Fredinandcohnia salidurans</name>
    <dbReference type="NCBI Taxonomy" id="2595041"/>
    <lineage>
        <taxon>Bacteria</taxon>
        <taxon>Bacillati</taxon>
        <taxon>Bacillota</taxon>
        <taxon>Bacilli</taxon>
        <taxon>Bacillales</taxon>
        <taxon>Bacillaceae</taxon>
        <taxon>Fredinandcohnia</taxon>
    </lineage>
</organism>
<dbReference type="InterPro" id="IPR036291">
    <property type="entry name" value="NAD(P)-bd_dom_sf"/>
</dbReference>
<dbReference type="Gene3D" id="3.30.360.10">
    <property type="entry name" value="Dihydrodipicolinate Reductase, domain 2"/>
    <property type="match status" value="1"/>
</dbReference>
<feature type="domain" description="GFO/IDH/MocA-like oxidoreductase" evidence="2">
    <location>
        <begin position="131"/>
        <end position="255"/>
    </location>
</feature>
<dbReference type="Proteomes" id="UP001597227">
    <property type="component" value="Unassembled WGS sequence"/>
</dbReference>
<accession>A0ABW4MPQ3</accession>
<proteinExistence type="predicted"/>
<dbReference type="Pfam" id="PF22725">
    <property type="entry name" value="GFO_IDH_MocA_C3"/>
    <property type="match status" value="1"/>
</dbReference>
<feature type="domain" description="Gfo/Idh/MocA-like oxidoreductase N-terminal" evidence="1">
    <location>
        <begin position="5"/>
        <end position="121"/>
    </location>
</feature>
<dbReference type="EMBL" id="JBHUEK010000018">
    <property type="protein sequence ID" value="MFD1779516.1"/>
    <property type="molecule type" value="Genomic_DNA"/>
</dbReference>
<dbReference type="Pfam" id="PF01408">
    <property type="entry name" value="GFO_IDH_MocA"/>
    <property type="match status" value="1"/>
</dbReference>
<evidence type="ECO:0000313" key="4">
    <source>
        <dbReference type="Proteomes" id="UP001597227"/>
    </source>
</evidence>
<dbReference type="SUPFAM" id="SSF55347">
    <property type="entry name" value="Glyceraldehyde-3-phosphate dehydrogenase-like, C-terminal domain"/>
    <property type="match status" value="1"/>
</dbReference>
<evidence type="ECO:0000313" key="3">
    <source>
        <dbReference type="EMBL" id="MFD1779516.1"/>
    </source>
</evidence>
<gene>
    <name evidence="3" type="ORF">ACFSFW_12610</name>
</gene>
<evidence type="ECO:0000259" key="2">
    <source>
        <dbReference type="Pfam" id="PF22725"/>
    </source>
</evidence>
<dbReference type="Gene3D" id="3.40.50.720">
    <property type="entry name" value="NAD(P)-binding Rossmann-like Domain"/>
    <property type="match status" value="1"/>
</dbReference>
<dbReference type="InterPro" id="IPR055170">
    <property type="entry name" value="GFO_IDH_MocA-like_dom"/>
</dbReference>
<protein>
    <submittedName>
        <fullName evidence="3">Gfo/Idh/MocA family protein</fullName>
    </submittedName>
</protein>
<reference evidence="4" key="1">
    <citation type="journal article" date="2019" name="Int. J. Syst. Evol. Microbiol.">
        <title>The Global Catalogue of Microorganisms (GCM) 10K type strain sequencing project: providing services to taxonomists for standard genome sequencing and annotation.</title>
        <authorList>
            <consortium name="The Broad Institute Genomics Platform"/>
            <consortium name="The Broad Institute Genome Sequencing Center for Infectious Disease"/>
            <person name="Wu L."/>
            <person name="Ma J."/>
        </authorList>
    </citation>
    <scope>NUCLEOTIDE SEQUENCE [LARGE SCALE GENOMIC DNA]</scope>
    <source>
        <strain evidence="4">CCUG 15531</strain>
    </source>
</reference>
<dbReference type="PANTHER" id="PTHR43249">
    <property type="entry name" value="UDP-N-ACETYL-2-AMINO-2-DEOXY-D-GLUCURONATE OXIDASE"/>
    <property type="match status" value="1"/>
</dbReference>
<sequence length="341" mass="37752">MSKTIKIGVVGSGSIANTHIKSIQEVTNAELVAIYSRNKETVQKLADTYNLKAYTDYQEFLTNAGIDMVVIVTPSGTHSQLGIDAAKAGKHVVVEKPIDITIEKTDQLIEACKEANVTLSCIFQHRFDEAVQDVKKVLNEGEFGQLNFGAARTTIYRSQEYYDSGAWRGTWDLDGGGALINQSIHYIDLLLYLMGPVDEVYAYTATRAHERIEVEDIGVATVKFKSGALGLIEGNTTAFPGFSTTLDIFGTNGSVIIENDHIKEWNFKSGLEYENKQNNIENDVSSNIVKTNKSFVKQYTDIVQAIVENRKPLVTGEEARKPLELIMAIYQSAKEGRPVKL</sequence>
<dbReference type="SUPFAM" id="SSF51735">
    <property type="entry name" value="NAD(P)-binding Rossmann-fold domains"/>
    <property type="match status" value="1"/>
</dbReference>
<keyword evidence="4" id="KW-1185">Reference proteome</keyword>
<dbReference type="RefSeq" id="WP_388038778.1">
    <property type="nucleotide sequence ID" value="NZ_JBHUEK010000018.1"/>
</dbReference>
<dbReference type="InterPro" id="IPR052515">
    <property type="entry name" value="Gfo/Idh/MocA_Oxidoreductase"/>
</dbReference>
<evidence type="ECO:0000259" key="1">
    <source>
        <dbReference type="Pfam" id="PF01408"/>
    </source>
</evidence>
<dbReference type="InterPro" id="IPR000683">
    <property type="entry name" value="Gfo/Idh/MocA-like_OxRdtase_N"/>
</dbReference>
<comment type="caution">
    <text evidence="3">The sequence shown here is derived from an EMBL/GenBank/DDBJ whole genome shotgun (WGS) entry which is preliminary data.</text>
</comment>
<dbReference type="PANTHER" id="PTHR43249:SF1">
    <property type="entry name" value="D-GLUCOSIDE 3-DEHYDROGENASE"/>
    <property type="match status" value="1"/>
</dbReference>
<name>A0ABW4MPQ3_9BACI</name>